<dbReference type="PANTHER" id="PTHR11910">
    <property type="entry name" value="ATP SYNTHASE DELTA CHAIN"/>
    <property type="match status" value="1"/>
</dbReference>
<dbReference type="NCBIfam" id="TIGR01145">
    <property type="entry name" value="ATP_synt_delta"/>
    <property type="match status" value="1"/>
</dbReference>
<protein>
    <recommendedName>
        <fullName evidence="7">ATP synthase subunit delta</fullName>
    </recommendedName>
    <alternativeName>
        <fullName evidence="7">ATP synthase F(1) sector subunit delta</fullName>
    </alternativeName>
    <alternativeName>
        <fullName evidence="7">F-type ATPase subunit delta</fullName>
        <shortName evidence="7">F-ATPase subunit delta</shortName>
    </alternativeName>
</protein>
<dbReference type="GO" id="GO:0045259">
    <property type="term" value="C:proton-transporting ATP synthase complex"/>
    <property type="evidence" value="ECO:0007669"/>
    <property type="project" value="UniProtKB-KW"/>
</dbReference>
<keyword evidence="4 7" id="KW-0406">Ion transport</keyword>
<comment type="caution">
    <text evidence="8">The sequence shown here is derived from an EMBL/GenBank/DDBJ whole genome shotgun (WGS) entry which is preliminary data.</text>
</comment>
<sequence length="183" mass="21089">MRAIAIALKYAKGLFTVAKELNKTKEFGEELNQIKDLLTSMPEVLSALQNPIYPPDLKMEIIEEILKSIIKVSPEIERFLKLLVERRRIQYIKEIVVMYQELLDEELNIARGEVITAYPLSSEEKKELEEVLKEYLKKEVILESKVDEEVIGGIKIKIGDLIFDGTLKTQLNKMKEIIKGEVL</sequence>
<comment type="similarity">
    <text evidence="7">Belongs to the ATPase delta chain family.</text>
</comment>
<gene>
    <name evidence="7" type="primary">atpH</name>
    <name evidence="8" type="ORF">OD816_000726</name>
</gene>
<dbReference type="Pfam" id="PF00213">
    <property type="entry name" value="OSCP"/>
    <property type="match status" value="1"/>
</dbReference>
<dbReference type="InterPro" id="IPR020781">
    <property type="entry name" value="ATPase_OSCP/d_CS"/>
</dbReference>
<keyword evidence="3 7" id="KW-0375">Hydrogen ion transport</keyword>
<dbReference type="PROSITE" id="PS00389">
    <property type="entry name" value="ATPASE_DELTA"/>
    <property type="match status" value="1"/>
</dbReference>
<comment type="subcellular location">
    <subcellularLocation>
        <location evidence="7">Cell membrane</location>
        <topology evidence="7">Peripheral membrane protein</topology>
    </subcellularLocation>
    <subcellularLocation>
        <location evidence="1">Membrane</location>
    </subcellularLocation>
</comment>
<dbReference type="AlphaFoldDB" id="A0AAE3P608"/>
<proteinExistence type="inferred from homology"/>
<accession>A0AAE3P608</accession>
<dbReference type="HAMAP" id="MF_01416">
    <property type="entry name" value="ATP_synth_delta_bact"/>
    <property type="match status" value="1"/>
</dbReference>
<evidence type="ECO:0000256" key="1">
    <source>
        <dbReference type="ARBA" id="ARBA00004370"/>
    </source>
</evidence>
<keyword evidence="2 7" id="KW-0813">Transport</keyword>
<dbReference type="InterPro" id="IPR000711">
    <property type="entry name" value="ATPase_OSCP/dsu"/>
</dbReference>
<comment type="function">
    <text evidence="7">F(1)F(0) ATP synthase produces ATP from ADP in the presence of a proton or sodium gradient. F-type ATPases consist of two structural domains, F(1) containing the extramembraneous catalytic core and F(0) containing the membrane proton channel, linked together by a central stalk and a peripheral stalk. During catalysis, ATP synthesis in the catalytic domain of F(1) is coupled via a rotary mechanism of the central stalk subunits to proton translocation.</text>
</comment>
<keyword evidence="7" id="KW-1003">Cell membrane</keyword>
<evidence type="ECO:0000256" key="2">
    <source>
        <dbReference type="ARBA" id="ARBA00022448"/>
    </source>
</evidence>
<dbReference type="GO" id="GO:0046933">
    <property type="term" value="F:proton-transporting ATP synthase activity, rotational mechanism"/>
    <property type="evidence" value="ECO:0007669"/>
    <property type="project" value="UniProtKB-UniRule"/>
</dbReference>
<name>A0AAE3P608_9BACT</name>
<comment type="function">
    <text evidence="7">This protein is part of the stalk that links CF(0) to CF(1). It either transmits conformational changes from CF(0) to CF(1) or is implicated in proton conduction.</text>
</comment>
<keyword evidence="7" id="KW-0139">CF(1)</keyword>
<reference evidence="8" key="1">
    <citation type="submission" date="2022-11" db="EMBL/GenBank/DDBJ databases">
        <title>Candidatus Alkanophaga archaea from heated hydrothermal vent sediment oxidize petroleum alkanes.</title>
        <authorList>
            <person name="Zehnle H."/>
            <person name="Laso-Perez R."/>
            <person name="Lipp J."/>
            <person name="Teske A."/>
            <person name="Wegener G."/>
        </authorList>
    </citation>
    <scope>NUCLEOTIDE SEQUENCE</scope>
    <source>
        <strain evidence="8">MCA70</strain>
    </source>
</reference>
<dbReference type="GO" id="GO:0005886">
    <property type="term" value="C:plasma membrane"/>
    <property type="evidence" value="ECO:0007669"/>
    <property type="project" value="UniProtKB-SubCell"/>
</dbReference>
<dbReference type="PRINTS" id="PR00125">
    <property type="entry name" value="ATPASEDELTA"/>
</dbReference>
<dbReference type="SUPFAM" id="SSF47928">
    <property type="entry name" value="N-terminal domain of the delta subunit of the F1F0-ATP synthase"/>
    <property type="match status" value="1"/>
</dbReference>
<keyword evidence="5 7" id="KW-0472">Membrane</keyword>
<dbReference type="InterPro" id="IPR026015">
    <property type="entry name" value="ATP_synth_OSCP/delta_N_sf"/>
</dbReference>
<evidence type="ECO:0000256" key="7">
    <source>
        <dbReference type="HAMAP-Rule" id="MF_01416"/>
    </source>
</evidence>
<dbReference type="EMBL" id="JAPHEG010000003">
    <property type="protein sequence ID" value="MDF2953481.1"/>
    <property type="molecule type" value="Genomic_DNA"/>
</dbReference>
<evidence type="ECO:0000256" key="4">
    <source>
        <dbReference type="ARBA" id="ARBA00023065"/>
    </source>
</evidence>
<evidence type="ECO:0000256" key="6">
    <source>
        <dbReference type="ARBA" id="ARBA00023310"/>
    </source>
</evidence>
<evidence type="ECO:0000313" key="9">
    <source>
        <dbReference type="Proteomes" id="UP001144110"/>
    </source>
</evidence>
<organism evidence="8 9">
    <name type="scientific">Candidatus Thermodesulfobacterium syntrophicum</name>
    <dbReference type="NCBI Taxonomy" id="3060442"/>
    <lineage>
        <taxon>Bacteria</taxon>
        <taxon>Pseudomonadati</taxon>
        <taxon>Thermodesulfobacteriota</taxon>
        <taxon>Thermodesulfobacteria</taxon>
        <taxon>Thermodesulfobacteriales</taxon>
        <taxon>Thermodesulfobacteriaceae</taxon>
        <taxon>Thermodesulfobacterium</taxon>
    </lineage>
</organism>
<evidence type="ECO:0000256" key="3">
    <source>
        <dbReference type="ARBA" id="ARBA00022781"/>
    </source>
</evidence>
<keyword evidence="6 7" id="KW-0066">ATP synthesis</keyword>
<dbReference type="Gene3D" id="1.10.520.20">
    <property type="entry name" value="N-terminal domain of the delta subunit of the F1F0-ATP synthase"/>
    <property type="match status" value="1"/>
</dbReference>
<evidence type="ECO:0000313" key="8">
    <source>
        <dbReference type="EMBL" id="MDF2953481.1"/>
    </source>
</evidence>
<evidence type="ECO:0000256" key="5">
    <source>
        <dbReference type="ARBA" id="ARBA00023136"/>
    </source>
</evidence>
<dbReference type="Proteomes" id="UP001144110">
    <property type="component" value="Unassembled WGS sequence"/>
</dbReference>